<evidence type="ECO:0000313" key="3">
    <source>
        <dbReference type="Proteomes" id="UP000249135"/>
    </source>
</evidence>
<sequence length="88" mass="9273">MRGDVRPLSSEAPPPPVFNPPPQACQAAGARFALGRRITAPLIDEMRSRAGARSARTALASDPAMAVDPQRLIVDIEPSGRIVGLRCG</sequence>
<feature type="region of interest" description="Disordered" evidence="1">
    <location>
        <begin position="1"/>
        <end position="21"/>
    </location>
</feature>
<evidence type="ECO:0000256" key="1">
    <source>
        <dbReference type="SAM" id="MobiDB-lite"/>
    </source>
</evidence>
<evidence type="ECO:0008006" key="4">
    <source>
        <dbReference type="Google" id="ProtNLM"/>
    </source>
</evidence>
<protein>
    <recommendedName>
        <fullName evidence="4">Peptidase inhibitor I78 family protein</fullName>
    </recommendedName>
</protein>
<organism evidence="2 3">
    <name type="scientific">Variovorax paradoxus</name>
    <dbReference type="NCBI Taxonomy" id="34073"/>
    <lineage>
        <taxon>Bacteria</taxon>
        <taxon>Pseudomonadati</taxon>
        <taxon>Pseudomonadota</taxon>
        <taxon>Betaproteobacteria</taxon>
        <taxon>Burkholderiales</taxon>
        <taxon>Comamonadaceae</taxon>
        <taxon>Variovorax</taxon>
    </lineage>
</organism>
<accession>A0A2W5Q862</accession>
<evidence type="ECO:0000313" key="2">
    <source>
        <dbReference type="EMBL" id="PZQ53617.1"/>
    </source>
</evidence>
<comment type="caution">
    <text evidence="2">The sequence shown here is derived from an EMBL/GenBank/DDBJ whole genome shotgun (WGS) entry which is preliminary data.</text>
</comment>
<gene>
    <name evidence="2" type="ORF">DI563_33025</name>
</gene>
<reference evidence="2 3" key="1">
    <citation type="submission" date="2017-08" db="EMBL/GenBank/DDBJ databases">
        <title>Infants hospitalized years apart are colonized by the same room-sourced microbial strains.</title>
        <authorList>
            <person name="Brooks B."/>
            <person name="Olm M.R."/>
            <person name="Firek B.A."/>
            <person name="Baker R."/>
            <person name="Thomas B.C."/>
            <person name="Morowitz M.J."/>
            <person name="Banfield J.F."/>
        </authorList>
    </citation>
    <scope>NUCLEOTIDE SEQUENCE [LARGE SCALE GENOMIC DNA]</scope>
    <source>
        <strain evidence="2">S2_005_003_R2_41</strain>
    </source>
</reference>
<name>A0A2W5Q862_VARPD</name>
<dbReference type="AlphaFoldDB" id="A0A2W5Q862"/>
<dbReference type="Proteomes" id="UP000249135">
    <property type="component" value="Unassembled WGS sequence"/>
</dbReference>
<dbReference type="EMBL" id="QFPP01000980">
    <property type="protein sequence ID" value="PZQ53617.1"/>
    <property type="molecule type" value="Genomic_DNA"/>
</dbReference>
<feature type="compositionally biased region" description="Pro residues" evidence="1">
    <location>
        <begin position="12"/>
        <end position="21"/>
    </location>
</feature>
<proteinExistence type="predicted"/>